<dbReference type="AlphaFoldDB" id="A0A2W5MS58"/>
<evidence type="ECO:0000313" key="1">
    <source>
        <dbReference type="EMBL" id="PZQ20553.1"/>
    </source>
</evidence>
<sequence>MTNRTIIAAIGVATLAGCAAPPDTYDFSAADLRERIVNGHYEKGSVKNFSSHAIVPSSIGDDRIEWQIRSDSGAGFRCESQLAPANDDGTRTRIATECGGDTGSSNDMYMEVAEHSVEKLIESTLTGKPYVKD</sequence>
<evidence type="ECO:0008006" key="3">
    <source>
        <dbReference type="Google" id="ProtNLM"/>
    </source>
</evidence>
<gene>
    <name evidence="1" type="ORF">DI569_15180</name>
</gene>
<name>A0A2W5MS58_SPHMC</name>
<evidence type="ECO:0000313" key="2">
    <source>
        <dbReference type="Proteomes" id="UP000248597"/>
    </source>
</evidence>
<reference evidence="1 2" key="1">
    <citation type="submission" date="2017-08" db="EMBL/GenBank/DDBJ databases">
        <title>Infants hospitalized years apart are colonized by the same room-sourced microbial strains.</title>
        <authorList>
            <person name="Brooks B."/>
            <person name="Olm M.R."/>
            <person name="Firek B.A."/>
            <person name="Baker R."/>
            <person name="Thomas B.C."/>
            <person name="Morowitz M.J."/>
            <person name="Banfield J.F."/>
        </authorList>
    </citation>
    <scope>NUCLEOTIDE SEQUENCE [LARGE SCALE GENOMIC DNA]</scope>
    <source>
        <strain evidence="1">S2_005_003_R2_47</strain>
    </source>
</reference>
<dbReference type="PROSITE" id="PS51257">
    <property type="entry name" value="PROKAR_LIPOPROTEIN"/>
    <property type="match status" value="1"/>
</dbReference>
<proteinExistence type="predicted"/>
<dbReference type="Proteomes" id="UP000248597">
    <property type="component" value="Unassembled WGS sequence"/>
</dbReference>
<dbReference type="EMBL" id="QFPJ01000055">
    <property type="protein sequence ID" value="PZQ20553.1"/>
    <property type="molecule type" value="Genomic_DNA"/>
</dbReference>
<organism evidence="1 2">
    <name type="scientific">Sphingopyxis macrogoltabida</name>
    <name type="common">Sphingomonas macrogoltabidus</name>
    <dbReference type="NCBI Taxonomy" id="33050"/>
    <lineage>
        <taxon>Bacteria</taxon>
        <taxon>Pseudomonadati</taxon>
        <taxon>Pseudomonadota</taxon>
        <taxon>Alphaproteobacteria</taxon>
        <taxon>Sphingomonadales</taxon>
        <taxon>Sphingomonadaceae</taxon>
        <taxon>Sphingopyxis</taxon>
    </lineage>
</organism>
<accession>A0A2W5MS58</accession>
<comment type="caution">
    <text evidence="1">The sequence shown here is derived from an EMBL/GenBank/DDBJ whole genome shotgun (WGS) entry which is preliminary data.</text>
</comment>
<protein>
    <recommendedName>
        <fullName evidence="3">Lipoprotein</fullName>
    </recommendedName>
</protein>